<evidence type="ECO:0000256" key="2">
    <source>
        <dbReference type="ARBA" id="ARBA00022490"/>
    </source>
</evidence>
<reference evidence="4" key="1">
    <citation type="submission" date="2020-09" db="EMBL/GenBank/DDBJ databases">
        <title>Genome-Enabled Discovery of Anthraquinone Biosynthesis in Senna tora.</title>
        <authorList>
            <person name="Kang S.-H."/>
            <person name="Pandey R.P."/>
            <person name="Lee C.-M."/>
            <person name="Sim J.-S."/>
            <person name="Jeong J.-T."/>
            <person name="Choi B.-S."/>
            <person name="Jung M."/>
            <person name="Ginzburg D."/>
            <person name="Zhao K."/>
            <person name="Won S.Y."/>
            <person name="Oh T.-J."/>
            <person name="Yu Y."/>
            <person name="Kim N.-H."/>
            <person name="Lee O.R."/>
            <person name="Lee T.-H."/>
            <person name="Bashyal P."/>
            <person name="Kim T.-S."/>
            <person name="Lee W.-H."/>
            <person name="Kawkins C."/>
            <person name="Kim C.-K."/>
            <person name="Kim J.S."/>
            <person name="Ahn B.O."/>
            <person name="Rhee S.Y."/>
            <person name="Sohng J.K."/>
        </authorList>
    </citation>
    <scope>NUCLEOTIDE SEQUENCE</scope>
    <source>
        <tissue evidence="4">Leaf</tissue>
    </source>
</reference>
<comment type="caution">
    <text evidence="4">The sequence shown here is derived from an EMBL/GenBank/DDBJ whole genome shotgun (WGS) entry which is preliminary data.</text>
</comment>
<evidence type="ECO:0000313" key="5">
    <source>
        <dbReference type="Proteomes" id="UP000634136"/>
    </source>
</evidence>
<evidence type="ECO:0000256" key="3">
    <source>
        <dbReference type="ARBA" id="ARBA00023186"/>
    </source>
</evidence>
<proteinExistence type="predicted"/>
<evidence type="ECO:0000256" key="1">
    <source>
        <dbReference type="ARBA" id="ARBA00004496"/>
    </source>
</evidence>
<dbReference type="PANTHER" id="PTHR21162:SF0">
    <property type="entry name" value="P53 AND DNA DAMAGE-REGULATED PROTEIN 1"/>
    <property type="match status" value="1"/>
</dbReference>
<sequence>MDESMKLFQKHLTELEIEAERLLLSRNQGALTALRKRARTTKSSVPSPFDSIMKGVTGTSSRPLVQEVCTTCGNHDYGEQTWMMFPGTDLFASIPFHAAHTIIETGSFFIPCQPLFTPPTATSTTNLELLNYWVASMIQHSPSRVQLVSEISKSKLNHSGIHVDPHSPFLLTETNENGDSNSSTCGTSTLGTRKLKELKQ</sequence>
<protein>
    <submittedName>
        <fullName evidence="4">p53 and DNA damage-regulated protein 1</fullName>
    </submittedName>
</protein>
<evidence type="ECO:0000313" key="4">
    <source>
        <dbReference type="EMBL" id="KAF7802420.1"/>
    </source>
</evidence>
<accession>A0A834SDW1</accession>
<keyword evidence="2" id="KW-0963">Cytoplasm</keyword>
<dbReference type="GO" id="GO:0005737">
    <property type="term" value="C:cytoplasm"/>
    <property type="evidence" value="ECO:0007669"/>
    <property type="project" value="UniProtKB-SubCell"/>
</dbReference>
<dbReference type="OrthoDB" id="20282at2759"/>
<dbReference type="AlphaFoldDB" id="A0A834SDW1"/>
<keyword evidence="3" id="KW-0143">Chaperone</keyword>
<keyword evidence="5" id="KW-1185">Reference proteome</keyword>
<dbReference type="EMBL" id="JAAIUW010000013">
    <property type="protein sequence ID" value="KAF7802420.1"/>
    <property type="molecule type" value="Genomic_DNA"/>
</dbReference>
<dbReference type="Proteomes" id="UP000634136">
    <property type="component" value="Unassembled WGS sequence"/>
</dbReference>
<gene>
    <name evidence="4" type="ORF">G2W53_041531</name>
</gene>
<dbReference type="InterPro" id="IPR030482">
    <property type="entry name" value="PDRG1"/>
</dbReference>
<name>A0A834SDW1_9FABA</name>
<dbReference type="PANTHER" id="PTHR21162">
    <property type="entry name" value="P53 AND DNA DAMAGE-REGULATED PROTEIN"/>
    <property type="match status" value="1"/>
</dbReference>
<organism evidence="4 5">
    <name type="scientific">Senna tora</name>
    <dbReference type="NCBI Taxonomy" id="362788"/>
    <lineage>
        <taxon>Eukaryota</taxon>
        <taxon>Viridiplantae</taxon>
        <taxon>Streptophyta</taxon>
        <taxon>Embryophyta</taxon>
        <taxon>Tracheophyta</taxon>
        <taxon>Spermatophyta</taxon>
        <taxon>Magnoliopsida</taxon>
        <taxon>eudicotyledons</taxon>
        <taxon>Gunneridae</taxon>
        <taxon>Pentapetalae</taxon>
        <taxon>rosids</taxon>
        <taxon>fabids</taxon>
        <taxon>Fabales</taxon>
        <taxon>Fabaceae</taxon>
        <taxon>Caesalpinioideae</taxon>
        <taxon>Cassia clade</taxon>
        <taxon>Senna</taxon>
    </lineage>
</organism>
<comment type="subcellular location">
    <subcellularLocation>
        <location evidence="1">Cytoplasm</location>
    </subcellularLocation>
</comment>